<sequence>MVVRVCGIGDEGADSLVGQVRLHERLGLRGIELRAVDGRRVHELDAAGLDRVVAAVGGAGLVVPVLDTPLGDWSTTIGRDLADDERVLRASAGAAARLGCTRLRIMSYPNDGRPEPDWRRAVVERVRALARIAEDLGVTLLHENCVGWAGAGAERTLALLDEVGSPALRLLFDTGNGLAHGYPALPFLREVIPYVDHVHVKDGRRVGGTAVFGTPGSGEVRLGECVGLLLDAGYRGWFSLEPHVALIPHLDVADDPERRARAYADCVHAFRTLVGAVPAVTG</sequence>
<reference evidence="2 3" key="1">
    <citation type="journal article" date="2014" name="Genome Announc.">
        <title>Draft Genome Sequence of the Antitrypanosomally Active Sponge-Associated Bacterium Actinokineospora sp. Strain EG49.</title>
        <authorList>
            <person name="Harjes J."/>
            <person name="Ryu T."/>
            <person name="Abdelmohsen U.R."/>
            <person name="Moitinho-Silva L."/>
            <person name="Horn H."/>
            <person name="Ravasi T."/>
            <person name="Hentschel U."/>
        </authorList>
    </citation>
    <scope>NUCLEOTIDE SEQUENCE [LARGE SCALE GENOMIC DNA]</scope>
    <source>
        <strain evidence="2 3">EG49</strain>
    </source>
</reference>
<dbReference type="InterPro" id="IPR050312">
    <property type="entry name" value="IolE/XylAMocC-like"/>
</dbReference>
<gene>
    <name evidence="2" type="ORF">UO65_0655</name>
</gene>
<dbReference type="STRING" id="909613.UO65_0655"/>
<organism evidence="2 3">
    <name type="scientific">Actinokineospora spheciospongiae</name>
    <dbReference type="NCBI Taxonomy" id="909613"/>
    <lineage>
        <taxon>Bacteria</taxon>
        <taxon>Bacillati</taxon>
        <taxon>Actinomycetota</taxon>
        <taxon>Actinomycetes</taxon>
        <taxon>Pseudonocardiales</taxon>
        <taxon>Pseudonocardiaceae</taxon>
        <taxon>Actinokineospora</taxon>
    </lineage>
</organism>
<keyword evidence="3" id="KW-1185">Reference proteome</keyword>
<dbReference type="Gene3D" id="3.20.20.150">
    <property type="entry name" value="Divalent-metal-dependent TIM barrel enzymes"/>
    <property type="match status" value="1"/>
</dbReference>
<dbReference type="Pfam" id="PF01261">
    <property type="entry name" value="AP_endonuc_2"/>
    <property type="match status" value="1"/>
</dbReference>
<dbReference type="Proteomes" id="UP000019277">
    <property type="component" value="Unassembled WGS sequence"/>
</dbReference>
<name>W7JDE5_9PSEU</name>
<accession>W7JDE5</accession>
<feature type="domain" description="Xylose isomerase-like TIM barrel" evidence="1">
    <location>
        <begin position="24"/>
        <end position="245"/>
    </location>
</feature>
<dbReference type="SUPFAM" id="SSF51658">
    <property type="entry name" value="Xylose isomerase-like"/>
    <property type="match status" value="1"/>
</dbReference>
<protein>
    <recommendedName>
        <fullName evidence="1">Xylose isomerase-like TIM barrel domain-containing protein</fullName>
    </recommendedName>
</protein>
<evidence type="ECO:0000313" key="2">
    <source>
        <dbReference type="EMBL" id="EWC64034.1"/>
    </source>
</evidence>
<dbReference type="InterPro" id="IPR013022">
    <property type="entry name" value="Xyl_isomerase-like_TIM-brl"/>
</dbReference>
<dbReference type="PANTHER" id="PTHR12110">
    <property type="entry name" value="HYDROXYPYRUVATE ISOMERASE"/>
    <property type="match status" value="1"/>
</dbReference>
<dbReference type="eggNOG" id="COG1082">
    <property type="taxonomic scope" value="Bacteria"/>
</dbReference>
<proteinExistence type="predicted"/>
<dbReference type="InterPro" id="IPR036237">
    <property type="entry name" value="Xyl_isomerase-like_sf"/>
</dbReference>
<comment type="caution">
    <text evidence="2">The sequence shown here is derived from an EMBL/GenBank/DDBJ whole genome shotgun (WGS) entry which is preliminary data.</text>
</comment>
<evidence type="ECO:0000313" key="3">
    <source>
        <dbReference type="Proteomes" id="UP000019277"/>
    </source>
</evidence>
<dbReference type="AlphaFoldDB" id="W7JDE5"/>
<dbReference type="PATRIC" id="fig|909613.9.peg.672"/>
<evidence type="ECO:0000259" key="1">
    <source>
        <dbReference type="Pfam" id="PF01261"/>
    </source>
</evidence>
<dbReference type="EMBL" id="AYXG01000026">
    <property type="protein sequence ID" value="EWC64034.1"/>
    <property type="molecule type" value="Genomic_DNA"/>
</dbReference>